<dbReference type="InterPro" id="IPR037165">
    <property type="entry name" value="AldOxase/xan_DH_Mopterin-bd_sf"/>
</dbReference>
<dbReference type="InterPro" id="IPR036856">
    <property type="entry name" value="Ald_Oxase/Xan_DH_a/b_sf"/>
</dbReference>
<sequence>MSKFGKAQGVGRHEDIRFLTGRGRYVDDIAPGGALHALFLRSDHAHGEIIALELDAARAVPGVHLVLDAAGLEALGVTLGMKGARLRNADGSMGAGPERPVLARDRVRFVGEAVVMIVADSIAAAQDAAELVGLEVDGLPVALAVAPGGPEVHAEAPENRAYDWEIGDYAAVDVAFAGAAHRVSLEVIHNRIIVNAMEPRGCFAEWQDGRLHFSFNGQGVWNQRNELARMLALPREAVRVTNPDVGGGFGMKAMTYPEYVCVAAAARALGQPVRWIATRGESMLTDNAGRDLVAVAELAFDADLKVTGYRVNLVSNLGAYNSQFGQPIQSELFSKVLTGVYDISAAHLRAVGVYTNTTPVDAYRGAGRPEAILTIERVMDDAARQLGVDPFDLRMRNFIKTFPYRSATGEMIDVGDFPRVLDRAKLEADVAGFAARQAESAARGMLRGIGLATYIESILGDPDETARLVLDTDGGATLYVGTQSNGQGHETVYARMVAEWTGLPEQMVRIVQGDSDAIPKGGGTGGSRSVTVQGTAMRATVQTMVTGFSAFLAEEWEVEGVGFDGGTFGAADSNTRLTLAEAADLARMRGRADLLDVSQTTTLDGRSYPNGAHVAEVEVDPETGALVMDRYTVVDDFGTLMAPELAIGQVHGGVAQGYGQAVCEAAQYDEQGQLLSATFMDYAMPRASDLPMFGFTSEPVPSIMNPLGMKGCGEAGTVGALGAISNAVRDALAPRGVARVDMPFTPQRIWHWLKEAEDVAS</sequence>
<dbReference type="RefSeq" id="WP_118149904.1">
    <property type="nucleotide sequence ID" value="NZ_QWEY01000001.1"/>
</dbReference>
<evidence type="ECO:0000256" key="2">
    <source>
        <dbReference type="ARBA" id="ARBA00023002"/>
    </source>
</evidence>
<dbReference type="PANTHER" id="PTHR11908:SF132">
    <property type="entry name" value="ALDEHYDE OXIDASE 1-RELATED"/>
    <property type="match status" value="1"/>
</dbReference>
<dbReference type="SUPFAM" id="SSF56003">
    <property type="entry name" value="Molybdenum cofactor-binding domain"/>
    <property type="match status" value="1"/>
</dbReference>
<accession>A0A411Z7Z9</accession>
<dbReference type="SMART" id="SM01008">
    <property type="entry name" value="Ald_Xan_dh_C"/>
    <property type="match status" value="1"/>
</dbReference>
<dbReference type="OrthoDB" id="9758509at2"/>
<evidence type="ECO:0000313" key="5">
    <source>
        <dbReference type="Proteomes" id="UP000284547"/>
    </source>
</evidence>
<dbReference type="InterPro" id="IPR016208">
    <property type="entry name" value="Ald_Oxase/xanthine_DH-like"/>
</dbReference>
<keyword evidence="2" id="KW-0560">Oxidoreductase</keyword>
<dbReference type="PANTHER" id="PTHR11908">
    <property type="entry name" value="XANTHINE DEHYDROGENASE"/>
    <property type="match status" value="1"/>
</dbReference>
<dbReference type="InterPro" id="IPR000674">
    <property type="entry name" value="Ald_Oxase/Xan_DH_a/b"/>
</dbReference>
<organism evidence="4 5">
    <name type="scientific">Pseudotabrizicola alkalilacus</name>
    <dbReference type="NCBI Taxonomy" id="2305252"/>
    <lineage>
        <taxon>Bacteria</taxon>
        <taxon>Pseudomonadati</taxon>
        <taxon>Pseudomonadota</taxon>
        <taxon>Alphaproteobacteria</taxon>
        <taxon>Rhodobacterales</taxon>
        <taxon>Paracoccaceae</taxon>
        <taxon>Pseudotabrizicola</taxon>
    </lineage>
</organism>
<dbReference type="GO" id="GO:0016491">
    <property type="term" value="F:oxidoreductase activity"/>
    <property type="evidence" value="ECO:0007669"/>
    <property type="project" value="UniProtKB-KW"/>
</dbReference>
<name>A0A411Z7Z9_9RHOB</name>
<dbReference type="Pfam" id="PF01315">
    <property type="entry name" value="Ald_Xan_dh_C"/>
    <property type="match status" value="1"/>
</dbReference>
<gene>
    <name evidence="4" type="ORF">D1012_03505</name>
</gene>
<keyword evidence="1" id="KW-0500">Molybdenum</keyword>
<dbReference type="Proteomes" id="UP000284547">
    <property type="component" value="Unassembled WGS sequence"/>
</dbReference>
<dbReference type="Gene3D" id="3.30.365.10">
    <property type="entry name" value="Aldehyde oxidase/xanthine dehydrogenase, molybdopterin binding domain"/>
    <property type="match status" value="4"/>
</dbReference>
<evidence type="ECO:0000259" key="3">
    <source>
        <dbReference type="SMART" id="SM01008"/>
    </source>
</evidence>
<dbReference type="GO" id="GO:0005506">
    <property type="term" value="F:iron ion binding"/>
    <property type="evidence" value="ECO:0007669"/>
    <property type="project" value="InterPro"/>
</dbReference>
<reference evidence="4 5" key="1">
    <citation type="submission" date="2018-08" db="EMBL/GenBank/DDBJ databases">
        <title>Flavobacterium tibetense sp. nov., isolated from a wetland YonghuCo on Tibetan Plateau.</title>
        <authorList>
            <person name="Phurbu D."/>
            <person name="Lu H."/>
            <person name="Xing P."/>
        </authorList>
    </citation>
    <scope>NUCLEOTIDE SEQUENCE [LARGE SCALE GENOMIC DNA]</scope>
    <source>
        <strain evidence="4 5">DJC</strain>
    </source>
</reference>
<protein>
    <submittedName>
        <fullName evidence="4">Xanthine dehydrogenase family protein molybdopterin-binding subunit</fullName>
    </submittedName>
</protein>
<dbReference type="Gene3D" id="3.90.1170.50">
    <property type="entry name" value="Aldehyde oxidase/xanthine dehydrogenase, a/b hammerhead"/>
    <property type="match status" value="1"/>
</dbReference>
<dbReference type="EMBL" id="QWEY01000001">
    <property type="protein sequence ID" value="RGP39184.1"/>
    <property type="molecule type" value="Genomic_DNA"/>
</dbReference>
<evidence type="ECO:0000256" key="1">
    <source>
        <dbReference type="ARBA" id="ARBA00022505"/>
    </source>
</evidence>
<dbReference type="InterPro" id="IPR008274">
    <property type="entry name" value="AldOxase/xan_DH_MoCoBD1"/>
</dbReference>
<dbReference type="InterPro" id="IPR046867">
    <property type="entry name" value="AldOxase/xan_DH_MoCoBD2"/>
</dbReference>
<dbReference type="Pfam" id="PF20256">
    <property type="entry name" value="MoCoBD_2"/>
    <property type="match status" value="1"/>
</dbReference>
<dbReference type="Pfam" id="PF02738">
    <property type="entry name" value="MoCoBD_1"/>
    <property type="match status" value="1"/>
</dbReference>
<evidence type="ECO:0000313" key="4">
    <source>
        <dbReference type="EMBL" id="RGP39184.1"/>
    </source>
</evidence>
<proteinExistence type="predicted"/>
<dbReference type="AlphaFoldDB" id="A0A411Z7Z9"/>
<keyword evidence="5" id="KW-1185">Reference proteome</keyword>
<dbReference type="SUPFAM" id="SSF54665">
    <property type="entry name" value="CO dehydrogenase molybdoprotein N-domain-like"/>
    <property type="match status" value="1"/>
</dbReference>
<comment type="caution">
    <text evidence="4">The sequence shown here is derived from an EMBL/GenBank/DDBJ whole genome shotgun (WGS) entry which is preliminary data.</text>
</comment>
<feature type="domain" description="Aldehyde oxidase/xanthine dehydrogenase a/b hammerhead" evidence="3">
    <location>
        <begin position="20"/>
        <end position="140"/>
    </location>
</feature>